<dbReference type="PANTHER" id="PTHR43133">
    <property type="entry name" value="RNA POLYMERASE ECF-TYPE SIGMA FACTO"/>
    <property type="match status" value="1"/>
</dbReference>
<evidence type="ECO:0000256" key="6">
    <source>
        <dbReference type="SAM" id="MobiDB-lite"/>
    </source>
</evidence>
<dbReference type="OrthoDB" id="3608473at2"/>
<dbReference type="InterPro" id="IPR036388">
    <property type="entry name" value="WH-like_DNA-bd_sf"/>
</dbReference>
<evidence type="ECO:0000256" key="2">
    <source>
        <dbReference type="ARBA" id="ARBA00023015"/>
    </source>
</evidence>
<feature type="region of interest" description="Disordered" evidence="6">
    <location>
        <begin position="71"/>
        <end position="106"/>
    </location>
</feature>
<dbReference type="GO" id="GO:0016987">
    <property type="term" value="F:sigma factor activity"/>
    <property type="evidence" value="ECO:0007669"/>
    <property type="project" value="UniProtKB-KW"/>
</dbReference>
<keyword evidence="4" id="KW-0238">DNA-binding</keyword>
<feature type="compositionally biased region" description="Low complexity" evidence="6">
    <location>
        <begin position="71"/>
        <end position="99"/>
    </location>
</feature>
<dbReference type="GO" id="GO:0003677">
    <property type="term" value="F:DNA binding"/>
    <property type="evidence" value="ECO:0007669"/>
    <property type="project" value="UniProtKB-KW"/>
</dbReference>
<dbReference type="InterPro" id="IPR013324">
    <property type="entry name" value="RNA_pol_sigma_r3/r4-like"/>
</dbReference>
<dbReference type="PANTHER" id="PTHR43133:SF8">
    <property type="entry name" value="RNA POLYMERASE SIGMA FACTOR HI_1459-RELATED"/>
    <property type="match status" value="1"/>
</dbReference>
<dbReference type="InterPro" id="IPR039425">
    <property type="entry name" value="RNA_pol_sigma-70-like"/>
</dbReference>
<feature type="region of interest" description="Disordered" evidence="6">
    <location>
        <begin position="1"/>
        <end position="36"/>
    </location>
</feature>
<accession>A0A239E0N6</accession>
<dbReference type="InterPro" id="IPR013249">
    <property type="entry name" value="RNA_pol_sigma70_r4_t2"/>
</dbReference>
<dbReference type="InterPro" id="IPR013325">
    <property type="entry name" value="RNA_pol_sigma_r2"/>
</dbReference>
<dbReference type="Pfam" id="PF08281">
    <property type="entry name" value="Sigma70_r4_2"/>
    <property type="match status" value="1"/>
</dbReference>
<dbReference type="GO" id="GO:0006352">
    <property type="term" value="P:DNA-templated transcription initiation"/>
    <property type="evidence" value="ECO:0007669"/>
    <property type="project" value="InterPro"/>
</dbReference>
<dbReference type="InterPro" id="IPR000792">
    <property type="entry name" value="Tscrpt_reg_LuxR_C"/>
</dbReference>
<keyword evidence="2" id="KW-0805">Transcription regulation</keyword>
<evidence type="ECO:0000256" key="5">
    <source>
        <dbReference type="ARBA" id="ARBA00023163"/>
    </source>
</evidence>
<dbReference type="EMBL" id="FZNR01000014">
    <property type="protein sequence ID" value="SNS37542.1"/>
    <property type="molecule type" value="Genomic_DNA"/>
</dbReference>
<reference evidence="8 9" key="1">
    <citation type="submission" date="2017-06" db="EMBL/GenBank/DDBJ databases">
        <authorList>
            <person name="Kim H.J."/>
            <person name="Triplett B.A."/>
        </authorList>
    </citation>
    <scope>NUCLEOTIDE SEQUENCE [LARGE SCALE GENOMIC DNA]</scope>
    <source>
        <strain evidence="8 9">DSM 43151</strain>
    </source>
</reference>
<evidence type="ECO:0000259" key="7">
    <source>
        <dbReference type="SMART" id="SM00421"/>
    </source>
</evidence>
<gene>
    <name evidence="8" type="ORF">SAMN06264365_114169</name>
</gene>
<evidence type="ECO:0000313" key="9">
    <source>
        <dbReference type="Proteomes" id="UP000198415"/>
    </source>
</evidence>
<evidence type="ECO:0000256" key="3">
    <source>
        <dbReference type="ARBA" id="ARBA00023082"/>
    </source>
</evidence>
<dbReference type="SMART" id="SM00421">
    <property type="entry name" value="HTH_LUXR"/>
    <property type="match status" value="1"/>
</dbReference>
<feature type="domain" description="HTH luxR-type" evidence="7">
    <location>
        <begin position="210"/>
        <end position="265"/>
    </location>
</feature>
<keyword evidence="3" id="KW-0731">Sigma factor</keyword>
<name>A0A239E0N6_9ACTN</name>
<comment type="similarity">
    <text evidence="1">Belongs to the sigma-70 factor family. ECF subfamily.</text>
</comment>
<evidence type="ECO:0000256" key="4">
    <source>
        <dbReference type="ARBA" id="ARBA00023125"/>
    </source>
</evidence>
<dbReference type="RefSeq" id="WP_143232669.1">
    <property type="nucleotide sequence ID" value="NZ_BOMU01000069.1"/>
</dbReference>
<dbReference type="Gene3D" id="1.10.10.10">
    <property type="entry name" value="Winged helix-like DNA-binding domain superfamily/Winged helix DNA-binding domain"/>
    <property type="match status" value="1"/>
</dbReference>
<proteinExistence type="inferred from homology"/>
<keyword evidence="9" id="KW-1185">Reference proteome</keyword>
<evidence type="ECO:0000313" key="8">
    <source>
        <dbReference type="EMBL" id="SNS37542.1"/>
    </source>
</evidence>
<organism evidence="8 9">
    <name type="scientific">Actinoplanes regularis</name>
    <dbReference type="NCBI Taxonomy" id="52697"/>
    <lineage>
        <taxon>Bacteria</taxon>
        <taxon>Bacillati</taxon>
        <taxon>Actinomycetota</taxon>
        <taxon>Actinomycetes</taxon>
        <taxon>Micromonosporales</taxon>
        <taxon>Micromonosporaceae</taxon>
        <taxon>Actinoplanes</taxon>
    </lineage>
</organism>
<sequence>MKVVTAETPGDDGDPEHPARWAAAPAAAQRITPVTARRAGRDDLVAAASGIGQPETATLGTGQAAPSVVGTGQATPAAPGTGPATPAATGIGQTTTGAADDGHEPAEDGFAEFYREAYPRLVGRAITRGLSRHDAADAAQDALVGVYKRWAMLCPQPPESRLRYASTALENAVQNVRRRWVRDADLSERLSSFVRFDEDDGGDTDALDLVRGLPKRQRAVILLLGEGWSANEIATRLRIGATSVRTHLQHARKTLRPKLEARKESDRG</sequence>
<dbReference type="SUPFAM" id="SSF88659">
    <property type="entry name" value="Sigma3 and sigma4 domains of RNA polymerase sigma factors"/>
    <property type="match status" value="1"/>
</dbReference>
<keyword evidence="5" id="KW-0804">Transcription</keyword>
<evidence type="ECO:0000256" key="1">
    <source>
        <dbReference type="ARBA" id="ARBA00010641"/>
    </source>
</evidence>
<dbReference type="AlphaFoldDB" id="A0A239E0N6"/>
<protein>
    <submittedName>
        <fullName evidence="8">RNA polymerase sigma factor, sigma-70 family</fullName>
    </submittedName>
</protein>
<dbReference type="Gene3D" id="1.10.1740.10">
    <property type="match status" value="1"/>
</dbReference>
<dbReference type="Proteomes" id="UP000198415">
    <property type="component" value="Unassembled WGS sequence"/>
</dbReference>
<dbReference type="SUPFAM" id="SSF88946">
    <property type="entry name" value="Sigma2 domain of RNA polymerase sigma factors"/>
    <property type="match status" value="1"/>
</dbReference>